<comment type="subcellular location">
    <subcellularLocation>
        <location evidence="1 11">Cell outer membrane</location>
        <topology evidence="1 11">Multi-pass membrane protein</topology>
    </subcellularLocation>
</comment>
<keyword evidence="10 11" id="KW-0998">Cell outer membrane</keyword>
<evidence type="ECO:0000256" key="13">
    <source>
        <dbReference type="SAM" id="SignalP"/>
    </source>
</evidence>
<keyword evidence="9 11" id="KW-0472">Membrane</keyword>
<feature type="domain" description="TonB-dependent receptor-like beta-barrel" evidence="14">
    <location>
        <begin position="307"/>
        <end position="811"/>
    </location>
</feature>
<comment type="caution">
    <text evidence="16">The sequence shown here is derived from an EMBL/GenBank/DDBJ whole genome shotgun (WGS) entry which is preliminary data.</text>
</comment>
<evidence type="ECO:0000256" key="1">
    <source>
        <dbReference type="ARBA" id="ARBA00004571"/>
    </source>
</evidence>
<dbReference type="Gene3D" id="2.40.170.20">
    <property type="entry name" value="TonB-dependent receptor, beta-barrel domain"/>
    <property type="match status" value="2"/>
</dbReference>
<dbReference type="OrthoDB" id="7051185at2"/>
<evidence type="ECO:0000256" key="2">
    <source>
        <dbReference type="ARBA" id="ARBA00022448"/>
    </source>
</evidence>
<evidence type="ECO:0000256" key="4">
    <source>
        <dbReference type="ARBA" id="ARBA00022496"/>
    </source>
</evidence>
<proteinExistence type="inferred from homology"/>
<keyword evidence="3 11" id="KW-1134">Transmembrane beta strand</keyword>
<evidence type="ECO:0000256" key="12">
    <source>
        <dbReference type="RuleBase" id="RU003357"/>
    </source>
</evidence>
<feature type="domain" description="TonB-dependent receptor plug" evidence="15">
    <location>
        <begin position="48"/>
        <end position="155"/>
    </location>
</feature>
<accession>A0A395JF49</accession>
<evidence type="ECO:0000256" key="6">
    <source>
        <dbReference type="ARBA" id="ARBA00023004"/>
    </source>
</evidence>
<gene>
    <name evidence="16" type="ORF">DFR28_10960</name>
</gene>
<evidence type="ECO:0000256" key="9">
    <source>
        <dbReference type="ARBA" id="ARBA00023136"/>
    </source>
</evidence>
<sequence length="846" mass="90392">MRRIPSYLSKSALAVAITAGLTGNVQAEESSPALEEIVVTAQRKSESLQNAAIAINAASGKQLERLGVVNAEGLNKIAPALAVLSGGGANTAYFVRGVGNFTNNGYTNPAIAFNIDGVYIGRPSSTISSFLDLNRVEVLKGPQGTLYGRNSTGGAINVIPNTPMLGESNGNIKIGAGNYGAFDATLVTNFAVSENSAARLAATISERDGYFDDGTGDADDMAIRAQYYTEVNEKLLVRVAADYSTQQGAGAGVQYNGYYAFSAFNSDLPIANWDFVAAPDGLNDDFTGLHAPAVLNYVAENVAGAPAHSPFVGYIYPTRDDSYKGVNAEINYDLDWAELTIVPAYRVSELNNQFNGPPFKAAINQDKAEQTSVEARLAGSAGNVDWIFGAYYFDENVKGQNSFNQFSTVSHNDFDSNVESTAIFARGTYNVSDQLRLVAGVRYTDETRSIESEQSATAAVCLEHPEGRAPFCPQIPTLPVGLTLADTLSQLDPSLFPLRPLVGTPSGVYPFGPINVFASAGQFGPGAILSITPSSTSESGGDSETTYRAAIEYDVAPESLLYASFETGFRAGGFNLATGREVYEPEYIDAFTLGSKNRFMDGRLQLNAELFSWVYENQQLAALGTDINGANAFYTRNVGESSIKGAEVDFQFAATDSTLLRGSIQLLDATYDNYTYTQVDLSDDGIDPPNFLTPVNGCVNTQVLLQGDAVVAYNPALDGAQGYDRGFTVDCSGKDALNAPDLTATLGIQQMFEIGGYTIIGNLDARYRGERELGFGYQADARSDSDLTADLAFTLIPSSGNWSLNAYFLNLTNETIASTYQLGAGNVAASAYEPPRTYGLRFSYDF</sequence>
<evidence type="ECO:0000259" key="14">
    <source>
        <dbReference type="Pfam" id="PF00593"/>
    </source>
</evidence>
<protein>
    <submittedName>
        <fullName evidence="16">Iron complex outermembrane receptor protein</fullName>
    </submittedName>
</protein>
<dbReference type="InterPro" id="IPR012910">
    <property type="entry name" value="Plug_dom"/>
</dbReference>
<dbReference type="PROSITE" id="PS52016">
    <property type="entry name" value="TONB_DEPENDENT_REC_3"/>
    <property type="match status" value="1"/>
</dbReference>
<dbReference type="GO" id="GO:0006826">
    <property type="term" value="P:iron ion transport"/>
    <property type="evidence" value="ECO:0007669"/>
    <property type="project" value="UniProtKB-KW"/>
</dbReference>
<dbReference type="RefSeq" id="WP_113955906.1">
    <property type="nucleotide sequence ID" value="NZ_QNRT01000009.1"/>
</dbReference>
<dbReference type="PANTHER" id="PTHR32552:SF81">
    <property type="entry name" value="TONB-DEPENDENT OUTER MEMBRANE RECEPTOR"/>
    <property type="match status" value="1"/>
</dbReference>
<dbReference type="InterPro" id="IPR000531">
    <property type="entry name" value="Beta-barrel_TonB"/>
</dbReference>
<keyword evidence="16" id="KW-0675">Receptor</keyword>
<dbReference type="InterPro" id="IPR039426">
    <property type="entry name" value="TonB-dep_rcpt-like"/>
</dbReference>
<organism evidence="16 17">
    <name type="scientific">Arenicella xantha</name>
    <dbReference type="NCBI Taxonomy" id="644221"/>
    <lineage>
        <taxon>Bacteria</taxon>
        <taxon>Pseudomonadati</taxon>
        <taxon>Pseudomonadota</taxon>
        <taxon>Gammaproteobacteria</taxon>
        <taxon>Arenicellales</taxon>
        <taxon>Arenicellaceae</taxon>
        <taxon>Arenicella</taxon>
    </lineage>
</organism>
<feature type="chain" id="PRO_5017175783" evidence="13">
    <location>
        <begin position="28"/>
        <end position="846"/>
    </location>
</feature>
<dbReference type="PANTHER" id="PTHR32552">
    <property type="entry name" value="FERRICHROME IRON RECEPTOR-RELATED"/>
    <property type="match status" value="1"/>
</dbReference>
<dbReference type="AlphaFoldDB" id="A0A395JF49"/>
<dbReference type="Pfam" id="PF00593">
    <property type="entry name" value="TonB_dep_Rec_b-barrel"/>
    <property type="match status" value="1"/>
</dbReference>
<name>A0A395JF49_9GAMM</name>
<reference evidence="16 17" key="1">
    <citation type="submission" date="2018-06" db="EMBL/GenBank/DDBJ databases">
        <title>Genomic Encyclopedia of Type Strains, Phase IV (KMG-IV): sequencing the most valuable type-strain genomes for metagenomic binning, comparative biology and taxonomic classification.</title>
        <authorList>
            <person name="Goeker M."/>
        </authorList>
    </citation>
    <scope>NUCLEOTIDE SEQUENCE [LARGE SCALE GENOMIC DNA]</scope>
    <source>
        <strain evidence="16 17">DSM 24032</strain>
    </source>
</reference>
<keyword evidence="6" id="KW-0408">Iron</keyword>
<keyword evidence="8 12" id="KW-0798">TonB box</keyword>
<dbReference type="InterPro" id="IPR036942">
    <property type="entry name" value="Beta-barrel_TonB_sf"/>
</dbReference>
<dbReference type="InParanoid" id="A0A395JF49"/>
<feature type="signal peptide" evidence="13">
    <location>
        <begin position="1"/>
        <end position="27"/>
    </location>
</feature>
<evidence type="ECO:0000313" key="17">
    <source>
        <dbReference type="Proteomes" id="UP000253083"/>
    </source>
</evidence>
<keyword evidence="2 11" id="KW-0813">Transport</keyword>
<evidence type="ECO:0000256" key="5">
    <source>
        <dbReference type="ARBA" id="ARBA00022692"/>
    </source>
</evidence>
<keyword evidence="17" id="KW-1185">Reference proteome</keyword>
<comment type="similarity">
    <text evidence="11 12">Belongs to the TonB-dependent receptor family.</text>
</comment>
<evidence type="ECO:0000259" key="15">
    <source>
        <dbReference type="Pfam" id="PF07715"/>
    </source>
</evidence>
<evidence type="ECO:0000313" key="16">
    <source>
        <dbReference type="EMBL" id="RBP47188.1"/>
    </source>
</evidence>
<dbReference type="Pfam" id="PF07715">
    <property type="entry name" value="Plug"/>
    <property type="match status" value="1"/>
</dbReference>
<keyword evidence="7" id="KW-0406">Ion transport</keyword>
<keyword evidence="4" id="KW-0410">Iron transport</keyword>
<dbReference type="EMBL" id="QNRT01000009">
    <property type="protein sequence ID" value="RBP47188.1"/>
    <property type="molecule type" value="Genomic_DNA"/>
</dbReference>
<dbReference type="SUPFAM" id="SSF56935">
    <property type="entry name" value="Porins"/>
    <property type="match status" value="1"/>
</dbReference>
<evidence type="ECO:0000256" key="7">
    <source>
        <dbReference type="ARBA" id="ARBA00023065"/>
    </source>
</evidence>
<keyword evidence="5 11" id="KW-0812">Transmembrane</keyword>
<keyword evidence="13" id="KW-0732">Signal</keyword>
<dbReference type="Proteomes" id="UP000253083">
    <property type="component" value="Unassembled WGS sequence"/>
</dbReference>
<evidence type="ECO:0000256" key="3">
    <source>
        <dbReference type="ARBA" id="ARBA00022452"/>
    </source>
</evidence>
<evidence type="ECO:0000256" key="10">
    <source>
        <dbReference type="ARBA" id="ARBA00023237"/>
    </source>
</evidence>
<dbReference type="GO" id="GO:0009279">
    <property type="term" value="C:cell outer membrane"/>
    <property type="evidence" value="ECO:0007669"/>
    <property type="project" value="UniProtKB-SubCell"/>
</dbReference>
<evidence type="ECO:0000256" key="11">
    <source>
        <dbReference type="PROSITE-ProRule" id="PRU01360"/>
    </source>
</evidence>
<evidence type="ECO:0000256" key="8">
    <source>
        <dbReference type="ARBA" id="ARBA00023077"/>
    </source>
</evidence>